<evidence type="ECO:0000256" key="1">
    <source>
        <dbReference type="SAM" id="Phobius"/>
    </source>
</evidence>
<dbReference type="AlphaFoldDB" id="A0A6G5QNT6"/>
<evidence type="ECO:0000313" key="3">
    <source>
        <dbReference type="Proteomes" id="UP000502377"/>
    </source>
</evidence>
<feature type="transmembrane region" description="Helical" evidence="1">
    <location>
        <begin position="95"/>
        <end position="122"/>
    </location>
</feature>
<dbReference type="Proteomes" id="UP000502377">
    <property type="component" value="Chromosome"/>
</dbReference>
<protein>
    <submittedName>
        <fullName evidence="2">Putative membrane protein</fullName>
    </submittedName>
</protein>
<feature type="transmembrane region" description="Helical" evidence="1">
    <location>
        <begin position="56"/>
        <end position="75"/>
    </location>
</feature>
<dbReference type="EMBL" id="CP012543">
    <property type="protein sequence ID" value="QCD47330.1"/>
    <property type="molecule type" value="Genomic_DNA"/>
</dbReference>
<evidence type="ECO:0000313" key="2">
    <source>
        <dbReference type="EMBL" id="QCD47330.1"/>
    </source>
</evidence>
<keyword evidence="1" id="KW-1133">Transmembrane helix</keyword>
<sequence length="156" mass="17650">MIVKFKKKQNMMSAEQRYKFHRAARYLLALPIVFLLVWWAAALILAVLPFEGVLRIAVFAATFAILACVLLWYLFKRCKNFKPSKLFVKNPNLSLLLFAVENLSLGAFYGGFLACLAAGYFWGERAAGWSVAFAFAFAPVCLLVFVISYVFNEKKA</sequence>
<keyword evidence="1" id="KW-0472">Membrane</keyword>
<name>A0A6G5QNT6_CAMRE</name>
<organism evidence="2 3">
    <name type="scientific">Campylobacter rectus</name>
    <name type="common">Wolinella recta</name>
    <dbReference type="NCBI Taxonomy" id="203"/>
    <lineage>
        <taxon>Bacteria</taxon>
        <taxon>Pseudomonadati</taxon>
        <taxon>Campylobacterota</taxon>
        <taxon>Epsilonproteobacteria</taxon>
        <taxon>Campylobacterales</taxon>
        <taxon>Campylobacteraceae</taxon>
        <taxon>Campylobacter</taxon>
    </lineage>
</organism>
<feature type="transmembrane region" description="Helical" evidence="1">
    <location>
        <begin position="128"/>
        <end position="151"/>
    </location>
</feature>
<keyword evidence="1" id="KW-0812">Transmembrane</keyword>
<accession>A0A6G5QNT6</accession>
<reference evidence="2 3" key="1">
    <citation type="submission" date="2016-07" db="EMBL/GenBank/DDBJ databases">
        <title>Comparative genomics of the Campylobacter concisus group.</title>
        <authorList>
            <person name="Miller W.G."/>
            <person name="Yee E."/>
            <person name="Chapman M.H."/>
            <person name="Huynh S."/>
            <person name="Bono J.L."/>
            <person name="On S.L.W."/>
            <person name="StLeger J."/>
            <person name="Foster G."/>
            <person name="Parker C.T."/>
        </authorList>
    </citation>
    <scope>NUCLEOTIDE SEQUENCE [LARGE SCALE GENOMIC DNA]</scope>
    <source>
        <strain evidence="2 3">ATCC 33238</strain>
    </source>
</reference>
<gene>
    <name evidence="2" type="ORF">CRECT_1697</name>
</gene>
<proteinExistence type="predicted"/>
<feature type="transmembrane region" description="Helical" evidence="1">
    <location>
        <begin position="26"/>
        <end position="50"/>
    </location>
</feature>
<dbReference type="KEGG" id="crx:CRECT_1697"/>